<dbReference type="PANTHER" id="PTHR12741:SF48">
    <property type="entry name" value="1,3-BETA-GLUCAN SYNTHASE COMPONENT FKS1-RELATED"/>
    <property type="match status" value="1"/>
</dbReference>
<dbReference type="EMBL" id="JXTC01000099">
    <property type="protein sequence ID" value="PON88956.1"/>
    <property type="molecule type" value="Genomic_DNA"/>
</dbReference>
<evidence type="ECO:0000313" key="3">
    <source>
        <dbReference type="Proteomes" id="UP000237000"/>
    </source>
</evidence>
<name>A0A2P5ETW3_TREOI</name>
<dbReference type="OrthoDB" id="1536185at2759"/>
<reference evidence="3" key="1">
    <citation type="submission" date="2016-06" db="EMBL/GenBank/DDBJ databases">
        <title>Parallel loss of symbiosis genes in relatives of nitrogen-fixing non-legume Parasponia.</title>
        <authorList>
            <person name="Van Velzen R."/>
            <person name="Holmer R."/>
            <person name="Bu F."/>
            <person name="Rutten L."/>
            <person name="Van Zeijl A."/>
            <person name="Liu W."/>
            <person name="Santuari L."/>
            <person name="Cao Q."/>
            <person name="Sharma T."/>
            <person name="Shen D."/>
            <person name="Roswanjaya Y."/>
            <person name="Wardhani T."/>
            <person name="Kalhor M.S."/>
            <person name="Jansen J."/>
            <person name="Van den Hoogen J."/>
            <person name="Gungor B."/>
            <person name="Hartog M."/>
            <person name="Hontelez J."/>
            <person name="Verver J."/>
            <person name="Yang W.-C."/>
            <person name="Schijlen E."/>
            <person name="Repin R."/>
            <person name="Schilthuizen M."/>
            <person name="Schranz E."/>
            <person name="Heidstra R."/>
            <person name="Miyata K."/>
            <person name="Fedorova E."/>
            <person name="Kohlen W."/>
            <person name="Bisseling T."/>
            <person name="Smit S."/>
            <person name="Geurts R."/>
        </authorList>
    </citation>
    <scope>NUCLEOTIDE SEQUENCE [LARGE SCALE GENOMIC DNA]</scope>
    <source>
        <strain evidence="3">cv. RG33-2</strain>
    </source>
</reference>
<keyword evidence="1" id="KW-0812">Transmembrane</keyword>
<protein>
    <submittedName>
        <fullName evidence="2">Glycosyl transferase</fullName>
    </submittedName>
</protein>
<keyword evidence="1" id="KW-1133">Transmembrane helix</keyword>
<dbReference type="AlphaFoldDB" id="A0A2P5ETW3"/>
<keyword evidence="2" id="KW-0808">Transferase</keyword>
<dbReference type="GO" id="GO:0046527">
    <property type="term" value="F:glucosyltransferase activity"/>
    <property type="evidence" value="ECO:0007669"/>
    <property type="project" value="TreeGrafter"/>
</dbReference>
<dbReference type="GO" id="GO:0005886">
    <property type="term" value="C:plasma membrane"/>
    <property type="evidence" value="ECO:0007669"/>
    <property type="project" value="TreeGrafter"/>
</dbReference>
<gene>
    <name evidence="2" type="ORF">TorRG33x02_151850</name>
</gene>
<dbReference type="Proteomes" id="UP000237000">
    <property type="component" value="Unassembled WGS sequence"/>
</dbReference>
<evidence type="ECO:0000256" key="1">
    <source>
        <dbReference type="SAM" id="Phobius"/>
    </source>
</evidence>
<organism evidence="2 3">
    <name type="scientific">Trema orientale</name>
    <name type="common">Charcoal tree</name>
    <name type="synonym">Celtis orientalis</name>
    <dbReference type="NCBI Taxonomy" id="63057"/>
    <lineage>
        <taxon>Eukaryota</taxon>
        <taxon>Viridiplantae</taxon>
        <taxon>Streptophyta</taxon>
        <taxon>Embryophyta</taxon>
        <taxon>Tracheophyta</taxon>
        <taxon>Spermatophyta</taxon>
        <taxon>Magnoliopsida</taxon>
        <taxon>eudicotyledons</taxon>
        <taxon>Gunneridae</taxon>
        <taxon>Pentapetalae</taxon>
        <taxon>rosids</taxon>
        <taxon>fabids</taxon>
        <taxon>Rosales</taxon>
        <taxon>Cannabaceae</taxon>
        <taxon>Trema</taxon>
    </lineage>
</organism>
<comment type="caution">
    <text evidence="2">The sequence shown here is derived from an EMBL/GenBank/DDBJ whole genome shotgun (WGS) entry which is preliminary data.</text>
</comment>
<dbReference type="STRING" id="63057.A0A2P5ETW3"/>
<keyword evidence="3" id="KW-1185">Reference proteome</keyword>
<keyword evidence="1" id="KW-0472">Membrane</keyword>
<proteinExistence type="predicted"/>
<dbReference type="InParanoid" id="A0A2P5ETW3"/>
<accession>A0A2P5ETW3</accession>
<evidence type="ECO:0000313" key="2">
    <source>
        <dbReference type="EMBL" id="PON88956.1"/>
    </source>
</evidence>
<sequence length="71" mass="8127">MLSCYFTTTGFYFSTLVTMLTGYVFLYGRLYLVLSGLEERLSTQRGIRDNKLLQVALASRSFVQIGFLRAK</sequence>
<feature type="transmembrane region" description="Helical" evidence="1">
    <location>
        <begin position="12"/>
        <end position="32"/>
    </location>
</feature>
<dbReference type="PANTHER" id="PTHR12741">
    <property type="entry name" value="LYST-INTERACTING PROTEIN LIP5 DOPAMINE RESPONSIVE PROTEIN DRG-1"/>
    <property type="match status" value="1"/>
</dbReference>